<dbReference type="InterPro" id="IPR010730">
    <property type="entry name" value="HET"/>
</dbReference>
<accession>A0AA40BX25</accession>
<dbReference type="PANTHER" id="PTHR33112:SF12">
    <property type="entry name" value="HETEROKARYON INCOMPATIBILITY DOMAIN-CONTAINING PROTEIN"/>
    <property type="match status" value="1"/>
</dbReference>
<name>A0AA40BX25_9PEZI</name>
<gene>
    <name evidence="2" type="ORF">B0T14DRAFT_568440</name>
</gene>
<dbReference type="Proteomes" id="UP001175000">
    <property type="component" value="Unassembled WGS sequence"/>
</dbReference>
<organism evidence="2 3">
    <name type="scientific">Immersiella caudata</name>
    <dbReference type="NCBI Taxonomy" id="314043"/>
    <lineage>
        <taxon>Eukaryota</taxon>
        <taxon>Fungi</taxon>
        <taxon>Dikarya</taxon>
        <taxon>Ascomycota</taxon>
        <taxon>Pezizomycotina</taxon>
        <taxon>Sordariomycetes</taxon>
        <taxon>Sordariomycetidae</taxon>
        <taxon>Sordariales</taxon>
        <taxon>Lasiosphaeriaceae</taxon>
        <taxon>Immersiella</taxon>
    </lineage>
</organism>
<keyword evidence="3" id="KW-1185">Reference proteome</keyword>
<dbReference type="PANTHER" id="PTHR33112">
    <property type="entry name" value="DOMAIN PROTEIN, PUTATIVE-RELATED"/>
    <property type="match status" value="1"/>
</dbReference>
<dbReference type="Pfam" id="PF06985">
    <property type="entry name" value="HET"/>
    <property type="match status" value="1"/>
</dbReference>
<protein>
    <submittedName>
        <fullName evidence="2">Heterokaryon incompatibility protein-domain-containing protein</fullName>
    </submittedName>
</protein>
<evidence type="ECO:0000259" key="1">
    <source>
        <dbReference type="Pfam" id="PF06985"/>
    </source>
</evidence>
<evidence type="ECO:0000313" key="2">
    <source>
        <dbReference type="EMBL" id="KAK0616868.1"/>
    </source>
</evidence>
<comment type="caution">
    <text evidence="2">The sequence shown here is derived from an EMBL/GenBank/DDBJ whole genome shotgun (WGS) entry which is preliminary data.</text>
</comment>
<dbReference type="EMBL" id="JAULSU010000005">
    <property type="protein sequence ID" value="KAK0616868.1"/>
    <property type="molecule type" value="Genomic_DNA"/>
</dbReference>
<dbReference type="AlphaFoldDB" id="A0AA40BX25"/>
<proteinExistence type="predicted"/>
<sequence length="764" mass="87787">MDNKTGLLPVKALVSGMASMRITRKSMSLAKRRRKSNIRSSRATNCRLCAAMTRLAKKPLEYQQYRRPLGKVNELRKSECKAHTAILDRCQMIMRYCDEWTIKLEKANLQRTVQVGPNDTYGLRMALLPSSKNSTNPQYCGRRVHPRWINVDVVKNWRTICDQKHPECQNPSAKNHIRSLSERPALLIDTKLMCICEAGGEQNYLALSYVWGGSTQLKLSTANLPDLVQEKSLLEPHFKSKIPRTIRDAIGLVQVLGERYLWVDALCIIQDNEIHTRVQLQAMASIYGNAILTIVAAQGRSADHGLHGIPGVSKPRSFHQQLFGIANGRKFVHCPELWDSRCYWSRRGWTHQESLFSARKLMFVRNSVEWQCHYAIFREDLKEEDVIVPIADQFIHGFRQEPTQQRLLHPRLPNILALQSVIDHYLSRDFTYPVDIVPAFAGISSVLSKVFDGGFLFGIPEMFFDAALLWEGRRCNYKLREDRDVSTLTVPSWSWMGWIELQNFLWYPTFDHIKWNLEGYWSSIRTIPLVKWYSGTGPSPEARAIPNHWRKYSNVGSSELPPGWTAHEHKPIKAEGEFVVDNRHRQPQHFYKHESDPNLEFWYPLPLVAKNSPAQPSQPEPPSRFISCSTTRAYMTLGERLKPFTDFHTSIDVSVNDGNGTWAGCLHIPSPENVTLGPRVAEDDPLGSTCELAALSLGWAYNDSHEGLVEWEHPSRPREGEKYEWYNVMWIEWHGEAARRKGVGRISKEVWEAQELQQIQLVLN</sequence>
<evidence type="ECO:0000313" key="3">
    <source>
        <dbReference type="Proteomes" id="UP001175000"/>
    </source>
</evidence>
<reference evidence="2" key="1">
    <citation type="submission" date="2023-06" db="EMBL/GenBank/DDBJ databases">
        <title>Genome-scale phylogeny and comparative genomics of the fungal order Sordariales.</title>
        <authorList>
            <consortium name="Lawrence Berkeley National Laboratory"/>
            <person name="Hensen N."/>
            <person name="Bonometti L."/>
            <person name="Westerberg I."/>
            <person name="Brannstrom I.O."/>
            <person name="Guillou S."/>
            <person name="Cros-Aarteil S."/>
            <person name="Calhoun S."/>
            <person name="Haridas S."/>
            <person name="Kuo A."/>
            <person name="Mondo S."/>
            <person name="Pangilinan J."/>
            <person name="Riley R."/>
            <person name="Labutti K."/>
            <person name="Andreopoulos B."/>
            <person name="Lipzen A."/>
            <person name="Chen C."/>
            <person name="Yanf M."/>
            <person name="Daum C."/>
            <person name="Ng V."/>
            <person name="Clum A."/>
            <person name="Steindorff A."/>
            <person name="Ohm R."/>
            <person name="Martin F."/>
            <person name="Silar P."/>
            <person name="Natvig D."/>
            <person name="Lalanne C."/>
            <person name="Gautier V."/>
            <person name="Ament-Velasquez S.L."/>
            <person name="Kruys A."/>
            <person name="Hutchinson M.I."/>
            <person name="Powell A.J."/>
            <person name="Barry K."/>
            <person name="Miller A.N."/>
            <person name="Grigoriev I.V."/>
            <person name="Debuchy R."/>
            <person name="Gladieux P."/>
            <person name="Thoren M.H."/>
            <person name="Johannesson H."/>
        </authorList>
    </citation>
    <scope>NUCLEOTIDE SEQUENCE</scope>
    <source>
        <strain evidence="2">CBS 606.72</strain>
    </source>
</reference>
<feature type="domain" description="Heterokaryon incompatibility" evidence="1">
    <location>
        <begin position="204"/>
        <end position="353"/>
    </location>
</feature>